<dbReference type="PRINTS" id="PR00095">
    <property type="entry name" value="ANTSNTHASEI"/>
</dbReference>
<evidence type="ECO:0000313" key="3">
    <source>
        <dbReference type="Proteomes" id="UP000052237"/>
    </source>
</evidence>
<gene>
    <name evidence="2" type="primary">trpE_1</name>
    <name evidence="2" type="ORF">ERS686654_00521</name>
</gene>
<dbReference type="AlphaFoldDB" id="A0A0S4RHY8"/>
<keyword evidence="2" id="KW-0808">Transferase</keyword>
<feature type="domain" description="Chorismate-utilising enzyme C-terminal" evidence="1">
    <location>
        <begin position="59"/>
        <end position="297"/>
    </location>
</feature>
<dbReference type="RefSeq" id="WP_059434985.1">
    <property type="nucleotide sequence ID" value="NZ_FAVB01000001.1"/>
</dbReference>
<dbReference type="EMBL" id="FAVB01000001">
    <property type="protein sequence ID" value="CUU73498.1"/>
    <property type="molecule type" value="Genomic_DNA"/>
</dbReference>
<dbReference type="PANTHER" id="PTHR11236">
    <property type="entry name" value="AMINOBENZOATE/ANTHRANILATE SYNTHASE"/>
    <property type="match status" value="1"/>
</dbReference>
<protein>
    <submittedName>
        <fullName evidence="2">Para-aminobenzoate synthase component I</fullName>
        <ecNumber evidence="2">2.6.1.85</ecNumber>
        <ecNumber evidence="2">4.1.3.27</ecNumber>
    </submittedName>
</protein>
<reference evidence="2 3" key="1">
    <citation type="submission" date="2015-11" db="EMBL/GenBank/DDBJ databases">
        <authorList>
            <consortium name="Pathogen Informatics"/>
        </authorList>
    </citation>
    <scope>NUCLEOTIDE SEQUENCE [LARGE SCALE GENOMIC DNA]</scope>
    <source>
        <strain evidence="2 3">006A-0059</strain>
    </source>
</reference>
<dbReference type="Pfam" id="PF00425">
    <property type="entry name" value="Chorismate_bind"/>
    <property type="match status" value="1"/>
</dbReference>
<dbReference type="InterPro" id="IPR019999">
    <property type="entry name" value="Anth_synth_I-like"/>
</dbReference>
<dbReference type="SUPFAM" id="SSF56322">
    <property type="entry name" value="ADC synthase"/>
    <property type="match status" value="1"/>
</dbReference>
<dbReference type="GO" id="GO:0004049">
    <property type="term" value="F:anthranilate synthase activity"/>
    <property type="evidence" value="ECO:0007669"/>
    <property type="project" value="UniProtKB-EC"/>
</dbReference>
<proteinExistence type="predicted"/>
<evidence type="ECO:0000259" key="1">
    <source>
        <dbReference type="Pfam" id="PF00425"/>
    </source>
</evidence>
<organism evidence="2 3">
    <name type="scientific">Campylobacter hyointestinalis subsp. hyointestinalis</name>
    <dbReference type="NCBI Taxonomy" id="91352"/>
    <lineage>
        <taxon>Bacteria</taxon>
        <taxon>Pseudomonadati</taxon>
        <taxon>Campylobacterota</taxon>
        <taxon>Epsilonproteobacteria</taxon>
        <taxon>Campylobacterales</taxon>
        <taxon>Campylobacteraceae</taxon>
        <taxon>Campylobacter</taxon>
    </lineage>
</organism>
<dbReference type="PANTHER" id="PTHR11236:SF50">
    <property type="entry name" value="AMINODEOXYCHORISMATE SYNTHASE COMPONENT 1"/>
    <property type="match status" value="1"/>
</dbReference>
<keyword evidence="2" id="KW-0032">Aminotransferase</keyword>
<dbReference type="GO" id="GO:0046820">
    <property type="term" value="F:4-amino-4-deoxychorismate synthase activity"/>
    <property type="evidence" value="ECO:0007669"/>
    <property type="project" value="UniProtKB-EC"/>
</dbReference>
<dbReference type="GO" id="GO:0000162">
    <property type="term" value="P:L-tryptophan biosynthetic process"/>
    <property type="evidence" value="ECO:0007669"/>
    <property type="project" value="TreeGrafter"/>
</dbReference>
<evidence type="ECO:0000313" key="2">
    <source>
        <dbReference type="EMBL" id="CUU73498.1"/>
    </source>
</evidence>
<dbReference type="InterPro" id="IPR005801">
    <property type="entry name" value="ADC_synthase"/>
</dbReference>
<dbReference type="EC" id="4.1.3.27" evidence="2"/>
<name>A0A0S4RHY8_CAMHY</name>
<keyword evidence="2" id="KW-0456">Lyase</keyword>
<comment type="caution">
    <text evidence="2">The sequence shown here is derived from an EMBL/GenBank/DDBJ whole genome shotgun (WGS) entry which is preliminary data.</text>
</comment>
<dbReference type="NCBIfam" id="NF005486">
    <property type="entry name" value="PRK07093.1"/>
    <property type="match status" value="1"/>
</dbReference>
<dbReference type="EC" id="2.6.1.85" evidence="2"/>
<keyword evidence="3" id="KW-1185">Reference proteome</keyword>
<accession>A0A0S4RHY8</accession>
<dbReference type="Proteomes" id="UP000052237">
    <property type="component" value="Unassembled WGS sequence"/>
</dbReference>
<dbReference type="Gene3D" id="3.60.120.10">
    <property type="entry name" value="Anthranilate synthase"/>
    <property type="match status" value="1"/>
</dbReference>
<sequence length="302" mass="34654">MLYEFPKNQPFIALISYDTPEQNIIVHPKDAKKFGIEFKLNVKNSSHIDHFIKKYPIDFDTYKTSFDKVINHQKNGDSYLLNLCFSTKIETNLSLRDIFEHTKGEALIYKKDDFVCFTPEPFVTIKDGFIHTFPMKGTINAALPKAKETLLNDPKEFSESAMMLDLMRNDLGAISTEVKVESFRYIQKVAHLYQTSSHISAKLKKDTSFDKIFSALLPAGSITGTPKQETTRIIKECEREPRGFYTGVFIHFDGVVCQSFVMIRFVKQRADGLHFFSGGGITVMSDAKKEYDELIQKVYFPF</sequence>
<dbReference type="InterPro" id="IPR015890">
    <property type="entry name" value="Chorismate_C"/>
</dbReference>